<keyword evidence="1" id="KW-0812">Transmembrane</keyword>
<keyword evidence="1" id="KW-1133">Transmembrane helix</keyword>
<name>A0ABW0HVA0_9BACL</name>
<proteinExistence type="predicted"/>
<organism evidence="3 4">
    <name type="scientific">Cohnella soli</name>
    <dbReference type="NCBI Taxonomy" id="425005"/>
    <lineage>
        <taxon>Bacteria</taxon>
        <taxon>Bacillati</taxon>
        <taxon>Bacillota</taxon>
        <taxon>Bacilli</taxon>
        <taxon>Bacillales</taxon>
        <taxon>Paenibacillaceae</taxon>
        <taxon>Cohnella</taxon>
    </lineage>
</organism>
<evidence type="ECO:0000313" key="3">
    <source>
        <dbReference type="EMBL" id="MFC5404964.1"/>
    </source>
</evidence>
<keyword evidence="1" id="KW-0472">Membrane</keyword>
<sequence>MNISYKYSDYLAKALRGYHYHSMRFWLSNGLGIAIVLLEIIAYLSTSNQSLLWIAFFVLVILGLSYVASVFWQPAKLSTDPTYHKTFTLTVSEDNIRLSSEDVNSETTWDRVQSVWETKAFYYIFLSKKQFWVVPRDRFANAEEQEHFRRIVGERQVIRSGLIR</sequence>
<dbReference type="Pfam" id="PF14317">
    <property type="entry name" value="YcxB"/>
    <property type="match status" value="1"/>
</dbReference>
<dbReference type="InterPro" id="IPR025588">
    <property type="entry name" value="YcxB-like_C"/>
</dbReference>
<evidence type="ECO:0000259" key="2">
    <source>
        <dbReference type="Pfam" id="PF14317"/>
    </source>
</evidence>
<dbReference type="Proteomes" id="UP001596113">
    <property type="component" value="Unassembled WGS sequence"/>
</dbReference>
<dbReference type="RefSeq" id="WP_378135726.1">
    <property type="nucleotide sequence ID" value="NZ_JBHSMI010000028.1"/>
</dbReference>
<evidence type="ECO:0000313" key="4">
    <source>
        <dbReference type="Proteomes" id="UP001596113"/>
    </source>
</evidence>
<protein>
    <submittedName>
        <fullName evidence="3">YcxB family protein</fullName>
    </submittedName>
</protein>
<keyword evidence="4" id="KW-1185">Reference proteome</keyword>
<feature type="domain" description="YcxB-like C-terminal" evidence="2">
    <location>
        <begin position="92"/>
        <end position="151"/>
    </location>
</feature>
<comment type="caution">
    <text evidence="3">The sequence shown here is derived from an EMBL/GenBank/DDBJ whole genome shotgun (WGS) entry which is preliminary data.</text>
</comment>
<reference evidence="4" key="1">
    <citation type="journal article" date="2019" name="Int. J. Syst. Evol. Microbiol.">
        <title>The Global Catalogue of Microorganisms (GCM) 10K type strain sequencing project: providing services to taxonomists for standard genome sequencing and annotation.</title>
        <authorList>
            <consortium name="The Broad Institute Genomics Platform"/>
            <consortium name="The Broad Institute Genome Sequencing Center for Infectious Disease"/>
            <person name="Wu L."/>
            <person name="Ma J."/>
        </authorList>
    </citation>
    <scope>NUCLEOTIDE SEQUENCE [LARGE SCALE GENOMIC DNA]</scope>
    <source>
        <strain evidence="4">CGMCC 1.18575</strain>
    </source>
</reference>
<gene>
    <name evidence="3" type="ORF">ACFPOF_19660</name>
</gene>
<feature type="transmembrane region" description="Helical" evidence="1">
    <location>
        <begin position="51"/>
        <end position="72"/>
    </location>
</feature>
<evidence type="ECO:0000256" key="1">
    <source>
        <dbReference type="SAM" id="Phobius"/>
    </source>
</evidence>
<accession>A0ABW0HVA0</accession>
<feature type="transmembrane region" description="Helical" evidence="1">
    <location>
        <begin position="25"/>
        <end position="45"/>
    </location>
</feature>
<dbReference type="EMBL" id="JBHSMI010000028">
    <property type="protein sequence ID" value="MFC5404964.1"/>
    <property type="molecule type" value="Genomic_DNA"/>
</dbReference>